<proteinExistence type="predicted"/>
<dbReference type="RefSeq" id="WP_100591019.1">
    <property type="nucleotide sequence ID" value="NZ_CP015578.1"/>
</dbReference>
<evidence type="ECO:0000313" key="5">
    <source>
        <dbReference type="Proteomes" id="UP000202031"/>
    </source>
</evidence>
<feature type="compositionally biased region" description="Polar residues" evidence="1">
    <location>
        <begin position="349"/>
        <end position="359"/>
    </location>
</feature>
<dbReference type="PANTHER" id="PTHR35149:SF1">
    <property type="entry name" value="DUF5655 DOMAIN-CONTAINING PROTEIN"/>
    <property type="match status" value="1"/>
</dbReference>
<feature type="domain" description="GmrSD restriction endonucleases C-terminal" evidence="3">
    <location>
        <begin position="511"/>
        <end position="657"/>
    </location>
</feature>
<sequence length="686" mass="81938">MPQNDVKTLNEICNKILRIPDYQRGYSWGEKQRKDFWKDLISIKGEQKHYTGTISLEKIEQKVWEKKEEYNQIKGAIKEGDGLYYVVDGQQRLTTIFILLNELLNLAISKNLELDDSPSNELKSRWILKQSDGKDPVFFFCYEKKNDNYGFMTNNIFEYESNKDKDATNLYAKNLKEAKDFFKEKIKNLSDKDLNTIFTKLKNKLSFSVYIIENEEDVYITFESMNNRGKPLSTLELLKNRLLYLITLINRRDNGEQNEPRININDRWAEIYRNLGKDIEYPLNDDEFLKDHWLVYYGEPNKGKKEPYKSSLLDYKFYIGKVYGEKPDTTEESENNTRESDDIDDGANDGQSSKSNYESNTNITKLEMSDINEYADKIGEFSKYWAWTWIDDEIKLICSSLKLERLKNIIFRLNMLKMRHFRPLIASIFLKLDNGKLNISEACDFLEIVEKYIFLTFVFGKEYTSHEITTFQKLNHEFYTDKTELSKIKLEFQNRIEQEKVKHTEQFIQRIRDIFNKDENKGFYTWDGCRYFLYEYERELFKEKHGGKMFLNKEWWSKNKSDEGKTLTIEHIYPQTPKENDWNEFDNFDDKDKNILRNLLGNLLPIANSENIKLGNHDFLTKCLSYKKDCYSAQDIEKNYQVWNADIIYKRSKSLIDFMKDHWGIEFSEEQEHYLIHGKEKPRDNK</sequence>
<feature type="compositionally biased region" description="Basic and acidic residues" evidence="1">
    <location>
        <begin position="326"/>
        <end position="340"/>
    </location>
</feature>
<dbReference type="EMBL" id="CP015578">
    <property type="protein sequence ID" value="ARQ98333.1"/>
    <property type="molecule type" value="Genomic_DNA"/>
</dbReference>
<dbReference type="GeneID" id="46922085"/>
<dbReference type="InterPro" id="IPR011089">
    <property type="entry name" value="GmrSD_C"/>
</dbReference>
<evidence type="ECO:0000256" key="1">
    <source>
        <dbReference type="SAM" id="MobiDB-lite"/>
    </source>
</evidence>
<evidence type="ECO:0000313" key="4">
    <source>
        <dbReference type="EMBL" id="ARQ98333.1"/>
    </source>
</evidence>
<dbReference type="Pfam" id="PF07510">
    <property type="entry name" value="GmrSD_C"/>
    <property type="match status" value="1"/>
</dbReference>
<organism evidence="4 5">
    <name type="scientific">Campylobacter lanienae NCTC 13004</name>
    <dbReference type="NCBI Taxonomy" id="1031753"/>
    <lineage>
        <taxon>Bacteria</taxon>
        <taxon>Pseudomonadati</taxon>
        <taxon>Campylobacterota</taxon>
        <taxon>Epsilonproteobacteria</taxon>
        <taxon>Campylobacterales</taxon>
        <taxon>Campylobacteraceae</taxon>
        <taxon>Campylobacter</taxon>
    </lineage>
</organism>
<name>A0A1X9SQ08_9BACT</name>
<protein>
    <recommendedName>
        <fullName evidence="6">DUF262 domain-containing protein</fullName>
    </recommendedName>
</protein>
<reference evidence="5" key="1">
    <citation type="journal article" date="2017" name="Genome Biol. Evol.">
        <title>Comparative Genomic Analysis Identifies a Campylobacter Clade Deficient in Selenium Metabolism.</title>
        <authorList>
            <person name="Miller W.G."/>
            <person name="Yee E."/>
            <person name="Lopes B.S."/>
            <person name="Chapman M.H."/>
            <person name="Huynh S."/>
            <person name="Bono J.L."/>
            <person name="Parker C.T."/>
            <person name="Strachan N.J.C."/>
            <person name="Forbes K.J."/>
        </authorList>
    </citation>
    <scope>NUCLEOTIDE SEQUENCE [LARGE SCALE GENOMIC DNA]</scope>
    <source>
        <strain evidence="5">NCTC 13004</strain>
    </source>
</reference>
<gene>
    <name evidence="4" type="ORF">CLAN_1625</name>
</gene>
<feature type="domain" description="GmrSD restriction endonucleases N-terminal" evidence="2">
    <location>
        <begin position="11"/>
        <end position="243"/>
    </location>
</feature>
<dbReference type="Proteomes" id="UP000202031">
    <property type="component" value="Chromosome"/>
</dbReference>
<feature type="region of interest" description="Disordered" evidence="1">
    <location>
        <begin position="326"/>
        <end position="359"/>
    </location>
</feature>
<dbReference type="AlphaFoldDB" id="A0A1X9SQ08"/>
<dbReference type="KEGG" id="clx:CLAN_1625"/>
<evidence type="ECO:0000259" key="2">
    <source>
        <dbReference type="Pfam" id="PF03235"/>
    </source>
</evidence>
<dbReference type="Pfam" id="PF03235">
    <property type="entry name" value="GmrSD_N"/>
    <property type="match status" value="1"/>
</dbReference>
<dbReference type="InterPro" id="IPR004919">
    <property type="entry name" value="GmrSD_N"/>
</dbReference>
<dbReference type="PANTHER" id="PTHR35149">
    <property type="entry name" value="SLL5132 PROTEIN"/>
    <property type="match status" value="1"/>
</dbReference>
<reference evidence="5" key="2">
    <citation type="journal article" date="2017" name="Genome Biol. Evol.">
        <title>Comparative genomic analysis identifies a Campylobacter clade deficient in selenium metabolism.</title>
        <authorList>
            <person name="Miller W.G."/>
            <person name="Yee E."/>
            <person name="Lopes B.S."/>
            <person name="Chapman M.H."/>
            <person name="Huynh S."/>
            <person name="Bono J.L."/>
            <person name="Parker C.T."/>
            <person name="Strachan N.J.C."/>
            <person name="Forbes K.J."/>
        </authorList>
    </citation>
    <scope>NUCLEOTIDE SEQUENCE [LARGE SCALE GENOMIC DNA]</scope>
    <source>
        <strain evidence="5">NCTC 13004</strain>
    </source>
</reference>
<evidence type="ECO:0000259" key="3">
    <source>
        <dbReference type="Pfam" id="PF07510"/>
    </source>
</evidence>
<evidence type="ECO:0008006" key="6">
    <source>
        <dbReference type="Google" id="ProtNLM"/>
    </source>
</evidence>
<accession>A0A1X9SQ08</accession>